<accession>A0AAE9T495</accession>
<dbReference type="EMBL" id="OP534061">
    <property type="protein sequence ID" value="UYE92501.1"/>
    <property type="molecule type" value="Genomic_DNA"/>
</dbReference>
<proteinExistence type="predicted"/>
<protein>
    <submittedName>
        <fullName evidence="1">Uncharacterized protein</fullName>
    </submittedName>
</protein>
<reference evidence="1" key="1">
    <citation type="submission" date="2022-09" db="EMBL/GenBank/DDBJ databases">
        <authorList>
            <person name="Murray E."/>
            <person name="Buttimer C."/>
            <person name="Hill C."/>
        </authorList>
    </citation>
    <scope>NUCLEOTIDE SEQUENCE</scope>
</reference>
<organism evidence="1 2">
    <name type="scientific">Enterococcus phage H1</name>
    <dbReference type="NCBI Taxonomy" id="2982918"/>
    <lineage>
        <taxon>Viruses</taxon>
        <taxon>Duplodnaviria</taxon>
        <taxon>Heunggongvirae</taxon>
        <taxon>Uroviricota</taxon>
        <taxon>Caudoviricetes</taxon>
    </lineage>
</organism>
<gene>
    <name evidence="1" type="ORF">H1_81</name>
</gene>
<dbReference type="Proteomes" id="UP001232159">
    <property type="component" value="Segment"/>
</dbReference>
<evidence type="ECO:0000313" key="2">
    <source>
        <dbReference type="Proteomes" id="UP001232159"/>
    </source>
</evidence>
<keyword evidence="2" id="KW-1185">Reference proteome</keyword>
<name>A0AAE9T495_9CAUD</name>
<evidence type="ECO:0000313" key="1">
    <source>
        <dbReference type="EMBL" id="UYE92501.1"/>
    </source>
</evidence>
<sequence>MRLELDLRLLFQPMGVGFMRVLQAVIFSEIAFGGDGFGICENIHKSIREAAATTLNQSFKIENRMAVFFLRRLTVGVDLSIVLPSFYIDTRVNVNKGGVRHGKTRHRRRASTWFGL</sequence>